<dbReference type="EMBL" id="JBEDNQ010000001">
    <property type="protein sequence ID" value="MEQ3549093.1"/>
    <property type="molecule type" value="Genomic_DNA"/>
</dbReference>
<keyword evidence="5" id="KW-1185">Reference proteome</keyword>
<dbReference type="PANTHER" id="PTHR30576">
    <property type="entry name" value="COLANIC BIOSYNTHESIS UDP-GLUCOSE LIPID CARRIER TRANSFERASE"/>
    <property type="match status" value="1"/>
</dbReference>
<comment type="similarity">
    <text evidence="1">Belongs to the bacterial sugar transferase family.</text>
</comment>
<dbReference type="EC" id="2.7.8.-" evidence="4"/>
<accession>A0ABV1K6W0</accession>
<evidence type="ECO:0000256" key="1">
    <source>
        <dbReference type="ARBA" id="ARBA00006464"/>
    </source>
</evidence>
<keyword evidence="2" id="KW-1133">Transmembrane helix</keyword>
<dbReference type="InterPro" id="IPR003362">
    <property type="entry name" value="Bact_transf"/>
</dbReference>
<feature type="domain" description="Bacterial sugar transferase" evidence="3">
    <location>
        <begin position="66"/>
        <end position="249"/>
    </location>
</feature>
<reference evidence="4 5" key="1">
    <citation type="submission" date="2024-03" db="EMBL/GenBank/DDBJ databases">
        <title>Draft genome sequence of Pseudonocardia nematodicida JCM 31783.</title>
        <authorList>
            <person name="Butdee W."/>
            <person name="Duangmal K."/>
        </authorList>
    </citation>
    <scope>NUCLEOTIDE SEQUENCE [LARGE SCALE GENOMIC DNA]</scope>
    <source>
        <strain evidence="4 5">JCM 31783</strain>
    </source>
</reference>
<evidence type="ECO:0000313" key="4">
    <source>
        <dbReference type="EMBL" id="MEQ3549093.1"/>
    </source>
</evidence>
<gene>
    <name evidence="4" type="ORF">WIS52_01310</name>
</gene>
<evidence type="ECO:0000313" key="5">
    <source>
        <dbReference type="Proteomes" id="UP001494902"/>
    </source>
</evidence>
<dbReference type="RefSeq" id="WP_349296183.1">
    <property type="nucleotide sequence ID" value="NZ_JBEDNQ010000001.1"/>
</dbReference>
<dbReference type="Pfam" id="PF02397">
    <property type="entry name" value="Bac_transf"/>
    <property type="match status" value="1"/>
</dbReference>
<sequence>MLETIAPVALPSTTLRRPATSLVIASLPPVPAPAGIPTQSIPAQSIPAATITPAPIRTAGTVYAALNAVLALLLLLVLAPVLLAVALVVKFDGGPVLFRQTRVGKDGTEFSMLKFRSMCVDAEARLAALRDRNEAAGPLFKMADDPRVTRTGAVLRKFSLDELPQLFNVVGGTMALVGPRPALAREVAEYGPLAQRRLAVKPGITGLWQVSGRSDLSWDESIRLDAEYVERWSPLLDLTILARTAGAVVRGGGAY</sequence>
<proteinExistence type="inferred from homology"/>
<dbReference type="Proteomes" id="UP001494902">
    <property type="component" value="Unassembled WGS sequence"/>
</dbReference>
<keyword evidence="2" id="KW-0472">Membrane</keyword>
<protein>
    <submittedName>
        <fullName evidence="4">Sugar transferase</fullName>
        <ecNumber evidence="4">2.7.8.-</ecNumber>
    </submittedName>
</protein>
<keyword evidence="2" id="KW-0812">Transmembrane</keyword>
<evidence type="ECO:0000256" key="2">
    <source>
        <dbReference type="SAM" id="Phobius"/>
    </source>
</evidence>
<feature type="transmembrane region" description="Helical" evidence="2">
    <location>
        <begin position="62"/>
        <end position="89"/>
    </location>
</feature>
<organism evidence="4 5">
    <name type="scientific">Pseudonocardia nematodicida</name>
    <dbReference type="NCBI Taxonomy" id="1206997"/>
    <lineage>
        <taxon>Bacteria</taxon>
        <taxon>Bacillati</taxon>
        <taxon>Actinomycetota</taxon>
        <taxon>Actinomycetes</taxon>
        <taxon>Pseudonocardiales</taxon>
        <taxon>Pseudonocardiaceae</taxon>
        <taxon>Pseudonocardia</taxon>
    </lineage>
</organism>
<evidence type="ECO:0000259" key="3">
    <source>
        <dbReference type="Pfam" id="PF02397"/>
    </source>
</evidence>
<comment type="caution">
    <text evidence="4">The sequence shown here is derived from an EMBL/GenBank/DDBJ whole genome shotgun (WGS) entry which is preliminary data.</text>
</comment>
<keyword evidence="4" id="KW-0808">Transferase</keyword>
<dbReference type="PANTHER" id="PTHR30576:SF10">
    <property type="entry name" value="SLL5057 PROTEIN"/>
    <property type="match status" value="1"/>
</dbReference>
<dbReference type="GO" id="GO:0016740">
    <property type="term" value="F:transferase activity"/>
    <property type="evidence" value="ECO:0007669"/>
    <property type="project" value="UniProtKB-KW"/>
</dbReference>
<name>A0ABV1K6W0_9PSEU</name>